<dbReference type="Proteomes" id="UP000249757">
    <property type="component" value="Unassembled WGS sequence"/>
</dbReference>
<evidence type="ECO:0000313" key="2">
    <source>
        <dbReference type="Proteomes" id="UP000249757"/>
    </source>
</evidence>
<keyword evidence="2" id="KW-1185">Reference proteome</keyword>
<reference evidence="2" key="1">
    <citation type="journal article" date="2022" name="Microb. Genom.">
        <title>A global pangenome for the wheat fungal pathogen Pyrenophora tritici-repentis and prediction of effector protein structural homology.</title>
        <authorList>
            <person name="Moolhuijzen P.M."/>
            <person name="See P.T."/>
            <person name="Shi G."/>
            <person name="Powell H.R."/>
            <person name="Cockram J."/>
            <person name="Jorgensen L.N."/>
            <person name="Benslimane H."/>
            <person name="Strelkov S.E."/>
            <person name="Turner J."/>
            <person name="Liu Z."/>
            <person name="Moffat C.S."/>
        </authorList>
    </citation>
    <scope>NUCLEOTIDE SEQUENCE [LARGE SCALE GENOMIC DNA]</scope>
</reference>
<dbReference type="AlphaFoldDB" id="A0A922SQE9"/>
<gene>
    <name evidence="1" type="ORF">Ptr86124_010697</name>
</gene>
<proteinExistence type="predicted"/>
<sequence length="157" mass="17454">MNPPGGFKRPDTEAADYIKKLLIAHGAMVTVPIAEQNYGERVQAIMAGDPQHVNTSWSPAAGVQIAGASCEDLEGDDHASFTLDDLMEYEHDFGIDNVIFDEWMDFNDFDMDQHNNTSIPGAEGYDYPLSAMDDLPVLESRDSTYCSSGVRNRPWEF</sequence>
<dbReference type="EMBL" id="NRDI02000017">
    <property type="protein sequence ID" value="KAI1510251.1"/>
    <property type="molecule type" value="Genomic_DNA"/>
</dbReference>
<comment type="caution">
    <text evidence="1">The sequence shown here is derived from an EMBL/GenBank/DDBJ whole genome shotgun (WGS) entry which is preliminary data.</text>
</comment>
<name>A0A922SQE9_9PLEO</name>
<organism evidence="1 2">
    <name type="scientific">Pyrenophora tritici-repentis</name>
    <dbReference type="NCBI Taxonomy" id="45151"/>
    <lineage>
        <taxon>Eukaryota</taxon>
        <taxon>Fungi</taxon>
        <taxon>Dikarya</taxon>
        <taxon>Ascomycota</taxon>
        <taxon>Pezizomycotina</taxon>
        <taxon>Dothideomycetes</taxon>
        <taxon>Pleosporomycetidae</taxon>
        <taxon>Pleosporales</taxon>
        <taxon>Pleosporineae</taxon>
        <taxon>Pleosporaceae</taxon>
        <taxon>Pyrenophora</taxon>
    </lineage>
</organism>
<accession>A0A922SQE9</accession>
<evidence type="ECO:0000313" key="1">
    <source>
        <dbReference type="EMBL" id="KAI1510251.1"/>
    </source>
</evidence>
<protein>
    <submittedName>
        <fullName evidence="1">Uncharacterized protein</fullName>
    </submittedName>
</protein>